<gene>
    <name evidence="2" type="ORF">SAMN05443244_2346</name>
</gene>
<dbReference type="Gene3D" id="2.160.20.80">
    <property type="entry name" value="E3 ubiquitin-protein ligase SopA"/>
    <property type="match status" value="1"/>
</dbReference>
<dbReference type="RefSeq" id="WP_074654202.1">
    <property type="nucleotide sequence ID" value="NZ_FNSD01000001.1"/>
</dbReference>
<evidence type="ECO:0000313" key="2">
    <source>
        <dbReference type="EMBL" id="SEB98322.1"/>
    </source>
</evidence>
<accession>A0A1H4NUK3</accession>
<dbReference type="SUPFAM" id="SSF141571">
    <property type="entry name" value="Pentapeptide repeat-like"/>
    <property type="match status" value="1"/>
</dbReference>
<dbReference type="Proteomes" id="UP000182409">
    <property type="component" value="Unassembled WGS sequence"/>
</dbReference>
<dbReference type="InterPro" id="IPR001646">
    <property type="entry name" value="5peptide_repeat"/>
</dbReference>
<feature type="region of interest" description="Disordered" evidence="1">
    <location>
        <begin position="204"/>
        <end position="238"/>
    </location>
</feature>
<protein>
    <submittedName>
        <fullName evidence="2">Pentapeptide repeat-containing protein</fullName>
    </submittedName>
</protein>
<name>A0A1H4NUK3_9BACT</name>
<dbReference type="Pfam" id="PF00805">
    <property type="entry name" value="Pentapeptide"/>
    <property type="match status" value="1"/>
</dbReference>
<dbReference type="AlphaFoldDB" id="A0A1H4NUK3"/>
<reference evidence="2 3" key="1">
    <citation type="submission" date="2016-10" db="EMBL/GenBank/DDBJ databases">
        <authorList>
            <person name="de Groot N.N."/>
        </authorList>
    </citation>
    <scope>NUCLEOTIDE SEQUENCE [LARGE SCALE GENOMIC DNA]</scope>
    <source>
        <strain evidence="2 3">AB35.6</strain>
    </source>
</reference>
<evidence type="ECO:0000256" key="1">
    <source>
        <dbReference type="SAM" id="MobiDB-lite"/>
    </source>
</evidence>
<organism evidence="2 3">
    <name type="scientific">Terriglobus roseus</name>
    <dbReference type="NCBI Taxonomy" id="392734"/>
    <lineage>
        <taxon>Bacteria</taxon>
        <taxon>Pseudomonadati</taxon>
        <taxon>Acidobacteriota</taxon>
        <taxon>Terriglobia</taxon>
        <taxon>Terriglobales</taxon>
        <taxon>Acidobacteriaceae</taxon>
        <taxon>Terriglobus</taxon>
    </lineage>
</organism>
<sequence>MTNPELDQQKAMLEVSKLLGELASQRCAEVRQDLEIAKLQSEVSRVGKFTRLFWPIVSTALTLMIGFSTVQIQRTQSEAKDTELFNSAIASASQRPKDGIQNVAGLLSLSTFWGKGRDEAIADVAAGTFLSGSDARDAASLERDVLASRAAVTLITEATGGPGDRKQTTQEKKATALFFGEAGNSKRGSLSYVLEVLEGEESQLMQRQGSMTGPPPRRLQNDEIPQPPSSQQFSRDTIPSKYAQVGGADRRPETFIDLGPARLQLAMRIQNILSIYSASRAHLSTADLSYLNLYFIDLSQANLSEASLRCVDLTCADLSGADLSRVADWRELASIKYANIRDAAMSADFVRFARENGAVNLSEKDYSALRSKSCTSPIIVDRAGELRVRELELSEATPVKDRLEQKPYCEMLPSR</sequence>
<dbReference type="EMBL" id="FNSD01000001">
    <property type="protein sequence ID" value="SEB98322.1"/>
    <property type="molecule type" value="Genomic_DNA"/>
</dbReference>
<proteinExistence type="predicted"/>
<evidence type="ECO:0000313" key="3">
    <source>
        <dbReference type="Proteomes" id="UP000182409"/>
    </source>
</evidence>